<dbReference type="RefSeq" id="WP_089761241.1">
    <property type="nucleotide sequence ID" value="NZ_BKAT01000037.1"/>
</dbReference>
<feature type="domain" description="Peptidase S74" evidence="1">
    <location>
        <begin position="252"/>
        <end position="353"/>
    </location>
</feature>
<protein>
    <submittedName>
        <fullName evidence="2">Chaperone of endosialidase</fullName>
    </submittedName>
</protein>
<proteinExistence type="predicted"/>
<evidence type="ECO:0000313" key="3">
    <source>
        <dbReference type="Proteomes" id="UP000199656"/>
    </source>
</evidence>
<dbReference type="OrthoDB" id="1223455at2"/>
<gene>
    <name evidence="2" type="ORF">SAMN05660909_02045</name>
</gene>
<reference evidence="3" key="1">
    <citation type="submission" date="2016-10" db="EMBL/GenBank/DDBJ databases">
        <authorList>
            <person name="Varghese N."/>
            <person name="Submissions S."/>
        </authorList>
    </citation>
    <scope>NUCLEOTIDE SEQUENCE [LARGE SCALE GENOMIC DNA]</scope>
    <source>
        <strain evidence="3">DSM 23920</strain>
    </source>
</reference>
<evidence type="ECO:0000259" key="1">
    <source>
        <dbReference type="PROSITE" id="PS51688"/>
    </source>
</evidence>
<name>A0A1H4BC71_9BACT</name>
<dbReference type="EMBL" id="FNRL01000007">
    <property type="protein sequence ID" value="SEA45773.1"/>
    <property type="molecule type" value="Genomic_DNA"/>
</dbReference>
<dbReference type="STRING" id="408074.SAMN05660909_02045"/>
<dbReference type="Pfam" id="PF13884">
    <property type="entry name" value="Peptidase_S74"/>
    <property type="match status" value="1"/>
</dbReference>
<keyword evidence="3" id="KW-1185">Reference proteome</keyword>
<organism evidence="2 3">
    <name type="scientific">Chitinophaga terrae</name>
    <name type="common">ex Kim and Jung 2007</name>
    <dbReference type="NCBI Taxonomy" id="408074"/>
    <lineage>
        <taxon>Bacteria</taxon>
        <taxon>Pseudomonadati</taxon>
        <taxon>Bacteroidota</taxon>
        <taxon>Chitinophagia</taxon>
        <taxon>Chitinophagales</taxon>
        <taxon>Chitinophagaceae</taxon>
        <taxon>Chitinophaga</taxon>
    </lineage>
</organism>
<sequence length="353" mass="37719">MEKNRSVLKVLFRDGARPNGNDFSDLFDSFVHRLDDNFNFANNQTTIGNFTLGNFSATPQNGSMRFNGSVIQYYVGGAWKSVGGDTQAFTPLASQSPTVLSDIAYRGKVGINIGPAPSALVDNLEVGTVSAKSTIRTGTAVIGNNGVGTSKALFFHNSLRDPIAAPNAGNVDLNFAIGQDSDGSVSINTVNGKPINLCNNSIPFAQFKNGIMMLGNTTEIPGLTVSPPGPVLLHVHGHAAKTTGAGTWLYTSDLRAKKDIAAFDDGLEKIKALRTVSYTYNGKCGTTAGETQIGVVGQEVEEIMPYMVKRCGNPGSEEYPENMILLDVSPLMFVMVNAIKELDSKIEQLQQKS</sequence>
<dbReference type="InterPro" id="IPR030392">
    <property type="entry name" value="S74_ICA"/>
</dbReference>
<accession>A0A1H4BC71</accession>
<dbReference type="AlphaFoldDB" id="A0A1H4BC71"/>
<evidence type="ECO:0000313" key="2">
    <source>
        <dbReference type="EMBL" id="SEA45773.1"/>
    </source>
</evidence>
<dbReference type="Proteomes" id="UP000199656">
    <property type="component" value="Unassembled WGS sequence"/>
</dbReference>
<dbReference type="PROSITE" id="PS51688">
    <property type="entry name" value="ICA"/>
    <property type="match status" value="1"/>
</dbReference>